<sequence length="152" mass="15823">MGSALFVLISRLTWQKGIDLLAWITAQDIVRAGHRLAVLGAGDRGLETTFRSLAGEFPGRVGVVIGYDEPLAHRMQAAGDAILIPSRFEPCGLTQLYGLRYGCVPIVAHTGGLADTVIDANLAALNAGAATGFQFAPIDAAPSPGRSGGRPI</sequence>
<dbReference type="Gene3D" id="3.40.50.2000">
    <property type="entry name" value="Glycogen Phosphorylase B"/>
    <property type="match status" value="1"/>
</dbReference>
<dbReference type="PANTHER" id="PTHR45825:SF11">
    <property type="entry name" value="ALPHA AMYLASE DOMAIN-CONTAINING PROTEIN"/>
    <property type="match status" value="1"/>
</dbReference>
<dbReference type="PANTHER" id="PTHR45825">
    <property type="entry name" value="GRANULE-BOUND STARCH SYNTHASE 1, CHLOROPLASTIC/AMYLOPLASTIC"/>
    <property type="match status" value="1"/>
</dbReference>
<dbReference type="GO" id="GO:0005829">
    <property type="term" value="C:cytosol"/>
    <property type="evidence" value="ECO:0007669"/>
    <property type="project" value="TreeGrafter"/>
</dbReference>
<dbReference type="EMBL" id="KF125327">
    <property type="protein sequence ID" value="AIA92653.1"/>
    <property type="molecule type" value="Genomic_DNA"/>
</dbReference>
<name>A0A060C7K7_9HYPH</name>
<evidence type="ECO:0000313" key="1">
    <source>
        <dbReference type="EMBL" id="AIA92653.1"/>
    </source>
</evidence>
<dbReference type="AlphaFoldDB" id="A0A060C7K7"/>
<organism evidence="1">
    <name type="scientific">uncultured Rhizobium sp</name>
    <dbReference type="NCBI Taxonomy" id="155567"/>
    <lineage>
        <taxon>Bacteria</taxon>
        <taxon>Pseudomonadati</taxon>
        <taxon>Pseudomonadota</taxon>
        <taxon>Alphaproteobacteria</taxon>
        <taxon>Hyphomicrobiales</taxon>
        <taxon>Rhizobiaceae</taxon>
        <taxon>Rhizobium/Agrobacterium group</taxon>
        <taxon>Rhizobium</taxon>
        <taxon>environmental samples</taxon>
    </lineage>
</organism>
<dbReference type="Pfam" id="PF13692">
    <property type="entry name" value="Glyco_trans_1_4"/>
    <property type="match status" value="1"/>
</dbReference>
<dbReference type="SUPFAM" id="SSF53756">
    <property type="entry name" value="UDP-Glycosyltransferase/glycogen phosphorylase"/>
    <property type="match status" value="1"/>
</dbReference>
<reference evidence="1" key="1">
    <citation type="journal article" date="2013" name="Environ. Microbiol.">
        <title>Seasonally variable intestinal metagenomes of the red palm weevil (Rhynchophorus ferrugineus).</title>
        <authorList>
            <person name="Jia S."/>
            <person name="Zhang X."/>
            <person name="Zhang G."/>
            <person name="Yin A."/>
            <person name="Zhang S."/>
            <person name="Li F."/>
            <person name="Wang L."/>
            <person name="Zhao D."/>
            <person name="Yun Q."/>
            <person name="Tala"/>
            <person name="Wang J."/>
            <person name="Sun G."/>
            <person name="Baabdullah M."/>
            <person name="Yu X."/>
            <person name="Hu S."/>
            <person name="Al-Mssallem I.S."/>
            <person name="Yu J."/>
        </authorList>
    </citation>
    <scope>NUCLEOTIDE SEQUENCE</scope>
</reference>
<proteinExistence type="predicted"/>
<dbReference type="GO" id="GO:0016757">
    <property type="term" value="F:glycosyltransferase activity"/>
    <property type="evidence" value="ECO:0007669"/>
    <property type="project" value="InterPro"/>
</dbReference>
<dbReference type="GO" id="GO:0005978">
    <property type="term" value="P:glycogen biosynthetic process"/>
    <property type="evidence" value="ECO:0007669"/>
    <property type="project" value="TreeGrafter"/>
</dbReference>
<accession>A0A060C7K7</accession>
<protein>
    <submittedName>
        <fullName evidence="1">CAZy families GT5 protein</fullName>
    </submittedName>
</protein>